<dbReference type="InterPro" id="IPR013096">
    <property type="entry name" value="Cupin_2"/>
</dbReference>
<dbReference type="Pfam" id="PF07883">
    <property type="entry name" value="Cupin_2"/>
    <property type="match status" value="1"/>
</dbReference>
<dbReference type="InterPro" id="IPR011051">
    <property type="entry name" value="RmlC_Cupin_sf"/>
</dbReference>
<evidence type="ECO:0000313" key="5">
    <source>
        <dbReference type="Proteomes" id="UP000179164"/>
    </source>
</evidence>
<dbReference type="AlphaFoldDB" id="A0A1G2B4K1"/>
<name>A0A1G2B4K1_9BACT</name>
<dbReference type="InterPro" id="IPR051610">
    <property type="entry name" value="GPI/OXD"/>
</dbReference>
<keyword evidence="1" id="KW-0479">Metal-binding</keyword>
<dbReference type="InterPro" id="IPR014710">
    <property type="entry name" value="RmlC-like_jellyroll"/>
</dbReference>
<sequence length="120" mass="13300">MIHVHSGETPWTERPGYSKKPLVTGDQIGAPGTLVQLLRIRPGEVADSHFHKGCTEVFYFPGEAGEWTVNGQKVHIQTGDVLVIQPGDHHTVRNSGTEDVVYIAFKVNVVEDDYFESKQA</sequence>
<organism evidence="4 5">
    <name type="scientific">Candidatus Kerfeldbacteria bacterium RIFCSPLOWO2_01_FULL_48_11</name>
    <dbReference type="NCBI Taxonomy" id="1798543"/>
    <lineage>
        <taxon>Bacteria</taxon>
        <taxon>Candidatus Kerfeldiibacteriota</taxon>
    </lineage>
</organism>
<dbReference type="GO" id="GO:0046872">
    <property type="term" value="F:metal ion binding"/>
    <property type="evidence" value="ECO:0007669"/>
    <property type="project" value="UniProtKB-KW"/>
</dbReference>
<protein>
    <recommendedName>
        <fullName evidence="3">Cupin type-2 domain-containing protein</fullName>
    </recommendedName>
</protein>
<dbReference type="Proteomes" id="UP000179164">
    <property type="component" value="Unassembled WGS sequence"/>
</dbReference>
<evidence type="ECO:0000259" key="3">
    <source>
        <dbReference type="Pfam" id="PF07883"/>
    </source>
</evidence>
<reference evidence="4 5" key="1">
    <citation type="journal article" date="2016" name="Nat. Commun.">
        <title>Thousands of microbial genomes shed light on interconnected biogeochemical processes in an aquifer system.</title>
        <authorList>
            <person name="Anantharaman K."/>
            <person name="Brown C.T."/>
            <person name="Hug L.A."/>
            <person name="Sharon I."/>
            <person name="Castelle C.J."/>
            <person name="Probst A.J."/>
            <person name="Thomas B.C."/>
            <person name="Singh A."/>
            <person name="Wilkins M.J."/>
            <person name="Karaoz U."/>
            <person name="Brodie E.L."/>
            <person name="Williams K.H."/>
            <person name="Hubbard S.S."/>
            <person name="Banfield J.F."/>
        </authorList>
    </citation>
    <scope>NUCLEOTIDE SEQUENCE [LARGE SCALE GENOMIC DNA]</scope>
</reference>
<evidence type="ECO:0000313" key="4">
    <source>
        <dbReference type="EMBL" id="OGY83925.1"/>
    </source>
</evidence>
<evidence type="ECO:0000256" key="2">
    <source>
        <dbReference type="SAM" id="MobiDB-lite"/>
    </source>
</evidence>
<dbReference type="PANTHER" id="PTHR35848:SF6">
    <property type="entry name" value="CUPIN TYPE-2 DOMAIN-CONTAINING PROTEIN"/>
    <property type="match status" value="1"/>
</dbReference>
<dbReference type="EMBL" id="MHKE01000012">
    <property type="protein sequence ID" value="OGY83925.1"/>
    <property type="molecule type" value="Genomic_DNA"/>
</dbReference>
<dbReference type="SUPFAM" id="SSF51182">
    <property type="entry name" value="RmlC-like cupins"/>
    <property type="match status" value="1"/>
</dbReference>
<feature type="region of interest" description="Disordered" evidence="2">
    <location>
        <begin position="1"/>
        <end position="25"/>
    </location>
</feature>
<evidence type="ECO:0000256" key="1">
    <source>
        <dbReference type="ARBA" id="ARBA00022723"/>
    </source>
</evidence>
<dbReference type="PANTHER" id="PTHR35848">
    <property type="entry name" value="OXALATE-BINDING PROTEIN"/>
    <property type="match status" value="1"/>
</dbReference>
<dbReference type="STRING" id="1798543.A2898_01450"/>
<comment type="caution">
    <text evidence="4">The sequence shown here is derived from an EMBL/GenBank/DDBJ whole genome shotgun (WGS) entry which is preliminary data.</text>
</comment>
<accession>A0A1G2B4K1</accession>
<dbReference type="Gene3D" id="2.60.120.10">
    <property type="entry name" value="Jelly Rolls"/>
    <property type="match status" value="1"/>
</dbReference>
<gene>
    <name evidence="4" type="ORF">A2898_01450</name>
</gene>
<proteinExistence type="predicted"/>
<feature type="domain" description="Cupin type-2" evidence="3">
    <location>
        <begin position="37"/>
        <end position="104"/>
    </location>
</feature>